<gene>
    <name evidence="3" type="primary">hcnA</name>
    <name evidence="3" type="ORF">Nocox_17105</name>
</gene>
<feature type="compositionally biased region" description="Low complexity" evidence="2">
    <location>
        <begin position="132"/>
        <end position="144"/>
    </location>
</feature>
<feature type="compositionally biased region" description="Basic and acidic residues" evidence="2">
    <location>
        <begin position="114"/>
        <end position="131"/>
    </location>
</feature>
<organism evidence="3 4">
    <name type="scientific">Nonomuraea coxensis DSM 45129</name>
    <dbReference type="NCBI Taxonomy" id="1122611"/>
    <lineage>
        <taxon>Bacteria</taxon>
        <taxon>Bacillati</taxon>
        <taxon>Actinomycetota</taxon>
        <taxon>Actinomycetes</taxon>
        <taxon>Streptosporangiales</taxon>
        <taxon>Streptosporangiaceae</taxon>
        <taxon>Nonomuraea</taxon>
    </lineage>
</organism>
<dbReference type="GO" id="GO:0050622">
    <property type="term" value="F:glycine dehydrogenase (cyanide-forming) activity"/>
    <property type="evidence" value="ECO:0007669"/>
    <property type="project" value="UniProtKB-EC"/>
</dbReference>
<dbReference type="EC" id="1.4.99.5" evidence="3"/>
<dbReference type="Gene3D" id="3.10.20.440">
    <property type="entry name" value="2Fe-2S iron-sulphur cluster binding domain, sarcosine oxidase, alpha subunit, N-terminal domain"/>
    <property type="match status" value="1"/>
</dbReference>
<evidence type="ECO:0000313" key="4">
    <source>
        <dbReference type="Proteomes" id="UP000824681"/>
    </source>
</evidence>
<evidence type="ECO:0000256" key="1">
    <source>
        <dbReference type="ARBA" id="ARBA00023002"/>
    </source>
</evidence>
<proteinExistence type="predicted"/>
<evidence type="ECO:0000313" key="3">
    <source>
        <dbReference type="EMBL" id="QYC41033.1"/>
    </source>
</evidence>
<keyword evidence="1 3" id="KW-0560">Oxidoreductase</keyword>
<feature type="compositionally biased region" description="Low complexity" evidence="2">
    <location>
        <begin position="101"/>
        <end position="111"/>
    </location>
</feature>
<dbReference type="SUPFAM" id="SSF54292">
    <property type="entry name" value="2Fe-2S ferredoxin-like"/>
    <property type="match status" value="1"/>
</dbReference>
<evidence type="ECO:0000256" key="2">
    <source>
        <dbReference type="SAM" id="MobiDB-lite"/>
    </source>
</evidence>
<keyword evidence="4" id="KW-1185">Reference proteome</keyword>
<dbReference type="RefSeq" id="WP_020547416.1">
    <property type="nucleotide sequence ID" value="NZ_CP068985.1"/>
</dbReference>
<name>A0ABX8U0G9_9ACTN</name>
<dbReference type="Pfam" id="PF13510">
    <property type="entry name" value="Fer2_4"/>
    <property type="match status" value="1"/>
</dbReference>
<dbReference type="Proteomes" id="UP000824681">
    <property type="component" value="Chromosome"/>
</dbReference>
<dbReference type="InterPro" id="IPR042204">
    <property type="entry name" value="2Fe-2S-bd_N"/>
</dbReference>
<protein>
    <submittedName>
        <fullName evidence="3">Hydrogen cyanide synthase subunit HcnA</fullName>
        <ecNumber evidence="3">1.4.99.5</ecNumber>
    </submittedName>
</protein>
<reference evidence="3 4" key="1">
    <citation type="journal article" date="2021" name="ACS Chem. Biol.">
        <title>Genomic-Led Discovery of a Novel Glycopeptide Antibiotic by Nonomuraea coxensis DSM 45129.</title>
        <authorList>
            <person name="Yushchuk O."/>
            <person name="Vior N.M."/>
            <person name="Andreo-Vidal A."/>
            <person name="Berini F."/>
            <person name="Ruckert C."/>
            <person name="Busche T."/>
            <person name="Binda E."/>
            <person name="Kalinowski J."/>
            <person name="Truman A.W."/>
            <person name="Marinelli F."/>
        </authorList>
    </citation>
    <scope>NUCLEOTIDE SEQUENCE [LARGE SCALE GENOMIC DNA]</scope>
    <source>
        <strain evidence="3 4">DSM 45129</strain>
    </source>
</reference>
<feature type="compositionally biased region" description="Gly residues" evidence="2">
    <location>
        <begin position="145"/>
        <end position="156"/>
    </location>
</feature>
<feature type="compositionally biased region" description="Acidic residues" evidence="2">
    <location>
        <begin position="90"/>
        <end position="100"/>
    </location>
</feature>
<dbReference type="EMBL" id="CP068985">
    <property type="protein sequence ID" value="QYC41033.1"/>
    <property type="molecule type" value="Genomic_DNA"/>
</dbReference>
<sequence length="156" mass="15898">MTYRMTFRGAAVPAEPGQSVGAALVAAGIRDWRTTRRGGRPRGLFCGIGVCFDCLITVNGIPDLRACLTPAADGLHLTPTPETPTREDPTPEDPAPEDPAPEGAAAEGPAPKDVAPKDVAPKDLAPKDVAPKDAASADPAPKGTTLGGGEMGRGHA</sequence>
<accession>A0ABX8U0G9</accession>
<feature type="region of interest" description="Disordered" evidence="2">
    <location>
        <begin position="73"/>
        <end position="156"/>
    </location>
</feature>
<dbReference type="InterPro" id="IPR036010">
    <property type="entry name" value="2Fe-2S_ferredoxin-like_sf"/>
</dbReference>